<dbReference type="Proteomes" id="UP000239477">
    <property type="component" value="Chromosome"/>
</dbReference>
<dbReference type="GO" id="GO:0005829">
    <property type="term" value="C:cytosol"/>
    <property type="evidence" value="ECO:0007669"/>
    <property type="project" value="TreeGrafter"/>
</dbReference>
<dbReference type="InterPro" id="IPR036388">
    <property type="entry name" value="WH-like_DNA-bd_sf"/>
</dbReference>
<dbReference type="PROSITE" id="PS51197">
    <property type="entry name" value="HTH_RRF2_2"/>
    <property type="match status" value="1"/>
</dbReference>
<dbReference type="RefSeq" id="WP_105238934.1">
    <property type="nucleotide sequence ID" value="NZ_CP023270.1"/>
</dbReference>
<dbReference type="GO" id="GO:0003700">
    <property type="term" value="F:DNA-binding transcription factor activity"/>
    <property type="evidence" value="ECO:0007669"/>
    <property type="project" value="TreeGrafter"/>
</dbReference>
<dbReference type="OrthoDB" id="9800506at2"/>
<dbReference type="AlphaFoldDB" id="A0A2S0I848"/>
<evidence type="ECO:0000313" key="2">
    <source>
        <dbReference type="Proteomes" id="UP000239477"/>
    </source>
</evidence>
<dbReference type="Pfam" id="PF02082">
    <property type="entry name" value="Rrf2"/>
    <property type="match status" value="1"/>
</dbReference>
<dbReference type="InterPro" id="IPR000944">
    <property type="entry name" value="Tscrpt_reg_Rrf2"/>
</dbReference>
<dbReference type="InterPro" id="IPR036390">
    <property type="entry name" value="WH_DNA-bd_sf"/>
</dbReference>
<dbReference type="SUPFAM" id="SSF46785">
    <property type="entry name" value="Winged helix' DNA-binding domain"/>
    <property type="match status" value="1"/>
</dbReference>
<dbReference type="EMBL" id="CP023270">
    <property type="protein sequence ID" value="AVJ28124.1"/>
    <property type="molecule type" value="Genomic_DNA"/>
</dbReference>
<organism evidence="1 2">
    <name type="scientific">Achromobacter spanius</name>
    <dbReference type="NCBI Taxonomy" id="217203"/>
    <lineage>
        <taxon>Bacteria</taxon>
        <taxon>Pseudomonadati</taxon>
        <taxon>Pseudomonadota</taxon>
        <taxon>Betaproteobacteria</taxon>
        <taxon>Burkholderiales</taxon>
        <taxon>Alcaligenaceae</taxon>
        <taxon>Achromobacter</taxon>
    </lineage>
</organism>
<dbReference type="Gene3D" id="1.10.10.10">
    <property type="entry name" value="Winged helix-like DNA-binding domain superfamily/Winged helix DNA-binding domain"/>
    <property type="match status" value="1"/>
</dbReference>
<keyword evidence="2" id="KW-1185">Reference proteome</keyword>
<name>A0A2S0I848_9BURK</name>
<evidence type="ECO:0000313" key="1">
    <source>
        <dbReference type="EMBL" id="AVJ28124.1"/>
    </source>
</evidence>
<proteinExistence type="predicted"/>
<accession>A0A2S0I848</accession>
<dbReference type="PANTHER" id="PTHR33221">
    <property type="entry name" value="WINGED HELIX-TURN-HELIX TRANSCRIPTIONAL REGULATOR, RRF2 FAMILY"/>
    <property type="match status" value="1"/>
</dbReference>
<sequence>MRRDSKLSGVLHVLLHMAEHPGPMTSDDLGRVMQTNPVVIRRIMAGLREQGLVRSEKGHGGGWTISCDFNDVTLRDIYDALGAPEIFAMGNRSESPGCLVEEAVNASLDDAFEEAQRLLLERLGKVTLAALSRDFHARMVERGQAFDPQAVHEA</sequence>
<protein>
    <submittedName>
        <fullName evidence="1">Rrf2 family transcriptional regulator</fullName>
    </submittedName>
</protein>
<dbReference type="PANTHER" id="PTHR33221:SF15">
    <property type="entry name" value="HTH-TYPE TRANSCRIPTIONAL REGULATOR YWGB-RELATED"/>
    <property type="match status" value="1"/>
</dbReference>
<gene>
    <name evidence="1" type="ORF">CLM73_13905</name>
</gene>
<reference evidence="1 2" key="1">
    <citation type="submission" date="2017-09" db="EMBL/GenBank/DDBJ databases">
        <title>Genomic, metabolic, and phenotypic characteristics of bacterial isolates from the natural microbiome of the model nematode Caenorhabditis elegans.</title>
        <authorList>
            <person name="Zimmermann J."/>
            <person name="Obeng N."/>
            <person name="Yang W."/>
            <person name="Obeng O."/>
            <person name="Kissoyan K."/>
            <person name="Pees B."/>
            <person name="Dirksen P."/>
            <person name="Hoppner M."/>
            <person name="Franke A."/>
            <person name="Rosenstiel P."/>
            <person name="Leippe M."/>
            <person name="Dierking K."/>
            <person name="Kaleta C."/>
            <person name="Schulenburg H."/>
        </authorList>
    </citation>
    <scope>NUCLEOTIDE SEQUENCE [LARGE SCALE GENOMIC DNA]</scope>
    <source>
        <strain evidence="1 2">MYb73</strain>
    </source>
</reference>